<feature type="chain" id="PRO_5011731109" evidence="3">
    <location>
        <begin position="22"/>
        <end position="321"/>
    </location>
</feature>
<feature type="transmembrane region" description="Helical" evidence="2">
    <location>
        <begin position="287"/>
        <end position="307"/>
    </location>
</feature>
<gene>
    <name evidence="5" type="ORF">SAMN05444370_12235</name>
</gene>
<keyword evidence="6" id="KW-1185">Reference proteome</keyword>
<dbReference type="RefSeq" id="WP_093255989.1">
    <property type="nucleotide sequence ID" value="NZ_FNQM01000022.1"/>
</dbReference>
<dbReference type="Gene3D" id="3.40.50.410">
    <property type="entry name" value="von Willebrand factor, type A domain"/>
    <property type="match status" value="1"/>
</dbReference>
<keyword evidence="2" id="KW-1133">Transmembrane helix</keyword>
<organism evidence="5 6">
    <name type="scientific">Rubrimonas cliftonensis</name>
    <dbReference type="NCBI Taxonomy" id="89524"/>
    <lineage>
        <taxon>Bacteria</taxon>
        <taxon>Pseudomonadati</taxon>
        <taxon>Pseudomonadota</taxon>
        <taxon>Alphaproteobacteria</taxon>
        <taxon>Rhodobacterales</taxon>
        <taxon>Paracoccaceae</taxon>
        <taxon>Rubrimonas</taxon>
    </lineage>
</organism>
<dbReference type="EMBL" id="FNQM01000022">
    <property type="protein sequence ID" value="SEA96655.1"/>
    <property type="molecule type" value="Genomic_DNA"/>
</dbReference>
<accession>A0A1H4FH95</accession>
<dbReference type="OrthoDB" id="6206554at2"/>
<evidence type="ECO:0000256" key="1">
    <source>
        <dbReference type="SAM" id="MobiDB-lite"/>
    </source>
</evidence>
<feature type="signal peptide" evidence="3">
    <location>
        <begin position="1"/>
        <end position="21"/>
    </location>
</feature>
<dbReference type="SMART" id="SM00327">
    <property type="entry name" value="VWA"/>
    <property type="match status" value="1"/>
</dbReference>
<evidence type="ECO:0000256" key="2">
    <source>
        <dbReference type="SAM" id="Phobius"/>
    </source>
</evidence>
<dbReference type="InterPro" id="IPR002035">
    <property type="entry name" value="VWF_A"/>
</dbReference>
<protein>
    <submittedName>
        <fullName evidence="5">MxaL protein</fullName>
    </submittedName>
</protein>
<keyword evidence="2" id="KW-0472">Membrane</keyword>
<dbReference type="AlphaFoldDB" id="A0A1H4FH95"/>
<evidence type="ECO:0000259" key="4">
    <source>
        <dbReference type="SMART" id="SM00327"/>
    </source>
</evidence>
<feature type="region of interest" description="Disordered" evidence="1">
    <location>
        <begin position="202"/>
        <end position="230"/>
    </location>
</feature>
<dbReference type="InterPro" id="IPR036465">
    <property type="entry name" value="vWFA_dom_sf"/>
</dbReference>
<evidence type="ECO:0000313" key="6">
    <source>
        <dbReference type="Proteomes" id="UP000198703"/>
    </source>
</evidence>
<proteinExistence type="predicted"/>
<keyword evidence="3" id="KW-0732">Signal</keyword>
<name>A0A1H4FH95_9RHOB</name>
<feature type="domain" description="VWFA" evidence="4">
    <location>
        <begin position="33"/>
        <end position="210"/>
    </location>
</feature>
<evidence type="ECO:0000313" key="5">
    <source>
        <dbReference type="EMBL" id="SEA96655.1"/>
    </source>
</evidence>
<evidence type="ECO:0000256" key="3">
    <source>
        <dbReference type="SAM" id="SignalP"/>
    </source>
</evidence>
<reference evidence="5 6" key="1">
    <citation type="submission" date="2016-10" db="EMBL/GenBank/DDBJ databases">
        <authorList>
            <person name="de Groot N.N."/>
        </authorList>
    </citation>
    <scope>NUCLEOTIDE SEQUENCE [LARGE SCALE GENOMIC DNA]</scope>
    <source>
        <strain evidence="5 6">DSM 15345</strain>
    </source>
</reference>
<dbReference type="Proteomes" id="UP000198703">
    <property type="component" value="Unassembled WGS sequence"/>
</dbReference>
<dbReference type="STRING" id="89524.SAMN05444370_12235"/>
<sequence length="321" mass="33467">MLSRAPRVAPPLAAAALAALAAANPRFETEVALRDVLMVVDVTRSMNARDMGAADAPLSRLAATRGMLTDWLARQPCGTRVGLAVFTERRTLTLLEPVEVCAEFDALASVLAGLDWRMAWEGDSMVARGLHHAMARAAELGVSVVFATDGHEAPVPSYAGPPRYDGPAATGVAVGVGGPTPAPIPFFDDDGQEDGFYGPNDVNHAPMRMGAPPSDAASRPGWHPRNNPYGEADLDGAEHLSALREAHLRGLATIHGLGYARLSDGPEALSAALVASAPPRVVSRPRALGWLAAAAGLAALALAYLPAPGFGRRAHRPRSPA</sequence>
<keyword evidence="2" id="KW-0812">Transmembrane</keyword>
<dbReference type="SUPFAM" id="SSF53300">
    <property type="entry name" value="vWA-like"/>
    <property type="match status" value="1"/>
</dbReference>